<keyword evidence="6" id="KW-0449">Lipoprotein</keyword>
<dbReference type="OrthoDB" id="191686at2759"/>
<dbReference type="InterPro" id="IPR002048">
    <property type="entry name" value="EF_hand_dom"/>
</dbReference>
<organism evidence="8 9">
    <name type="scientific">Desmophyllum pertusum</name>
    <dbReference type="NCBI Taxonomy" id="174260"/>
    <lineage>
        <taxon>Eukaryota</taxon>
        <taxon>Metazoa</taxon>
        <taxon>Cnidaria</taxon>
        <taxon>Anthozoa</taxon>
        <taxon>Hexacorallia</taxon>
        <taxon>Scleractinia</taxon>
        <taxon>Caryophylliina</taxon>
        <taxon>Caryophylliidae</taxon>
        <taxon>Desmophyllum</taxon>
    </lineage>
</organism>
<keyword evidence="2" id="KW-0519">Myristate</keyword>
<dbReference type="PROSITE" id="PS50222">
    <property type="entry name" value="EF_HAND_2"/>
    <property type="match status" value="1"/>
</dbReference>
<gene>
    <name evidence="8" type="ORF">OS493_020522</name>
</gene>
<keyword evidence="4" id="KW-0677">Repeat</keyword>
<evidence type="ECO:0000313" key="8">
    <source>
        <dbReference type="EMBL" id="KAJ7372098.1"/>
    </source>
</evidence>
<name>A0A9W9Z1S3_9CNID</name>
<evidence type="ECO:0000313" key="9">
    <source>
        <dbReference type="Proteomes" id="UP001163046"/>
    </source>
</evidence>
<reference evidence="8" key="1">
    <citation type="submission" date="2023-01" db="EMBL/GenBank/DDBJ databases">
        <title>Genome assembly of the deep-sea coral Lophelia pertusa.</title>
        <authorList>
            <person name="Herrera S."/>
            <person name="Cordes E."/>
        </authorList>
    </citation>
    <scope>NUCLEOTIDE SEQUENCE</scope>
    <source>
        <strain evidence="8">USNM1676648</strain>
        <tissue evidence="8">Polyp</tissue>
    </source>
</reference>
<dbReference type="InterPro" id="IPR028846">
    <property type="entry name" value="Recoverin"/>
</dbReference>
<dbReference type="AlphaFoldDB" id="A0A9W9Z1S3"/>
<dbReference type="Gene3D" id="1.10.238.10">
    <property type="entry name" value="EF-hand"/>
    <property type="match status" value="1"/>
</dbReference>
<dbReference type="InterPro" id="IPR018247">
    <property type="entry name" value="EF_Hand_1_Ca_BS"/>
</dbReference>
<dbReference type="EMBL" id="MU826838">
    <property type="protein sequence ID" value="KAJ7372098.1"/>
    <property type="molecule type" value="Genomic_DNA"/>
</dbReference>
<evidence type="ECO:0000256" key="6">
    <source>
        <dbReference type="ARBA" id="ARBA00023288"/>
    </source>
</evidence>
<proteinExistence type="inferred from homology"/>
<comment type="similarity">
    <text evidence="1">Belongs to the recoverin family.</text>
</comment>
<dbReference type="PROSITE" id="PS00018">
    <property type="entry name" value="EF_HAND_1"/>
    <property type="match status" value="1"/>
</dbReference>
<dbReference type="Proteomes" id="UP001163046">
    <property type="component" value="Unassembled WGS sequence"/>
</dbReference>
<evidence type="ECO:0000256" key="4">
    <source>
        <dbReference type="ARBA" id="ARBA00022737"/>
    </source>
</evidence>
<comment type="caution">
    <text evidence="8">The sequence shown here is derived from an EMBL/GenBank/DDBJ whole genome shotgun (WGS) entry which is preliminary data.</text>
</comment>
<keyword evidence="3" id="KW-0479">Metal-binding</keyword>
<keyword evidence="9" id="KW-1185">Reference proteome</keyword>
<dbReference type="Pfam" id="PF00036">
    <property type="entry name" value="EF-hand_1"/>
    <property type="match status" value="1"/>
</dbReference>
<dbReference type="PANTHER" id="PTHR23055">
    <property type="entry name" value="CALCIUM BINDING PROTEINS"/>
    <property type="match status" value="1"/>
</dbReference>
<protein>
    <recommendedName>
        <fullName evidence="7">EF-hand domain-containing protein</fullName>
    </recommendedName>
</protein>
<sequence length="117" mass="13406">MSCTHGTRRFREKCPKGKMSEKKFSEIYMNHYSTGDASVFAGHVFRTFDKNNDGTIDFHEFIQGLSIIYREDRKSRNFAGRSRCTIQTEAVPSVDAKCWRSCGGFSSSWRSGKSSKR</sequence>
<evidence type="ECO:0000256" key="2">
    <source>
        <dbReference type="ARBA" id="ARBA00022707"/>
    </source>
</evidence>
<dbReference type="SMART" id="SM00054">
    <property type="entry name" value="EFh"/>
    <property type="match status" value="1"/>
</dbReference>
<dbReference type="PANTHER" id="PTHR23055:SF178">
    <property type="entry name" value="NEUROCALCIN HOMOLOG"/>
    <property type="match status" value="1"/>
</dbReference>
<dbReference type="GO" id="GO:0005509">
    <property type="term" value="F:calcium ion binding"/>
    <property type="evidence" value="ECO:0007669"/>
    <property type="project" value="InterPro"/>
</dbReference>
<evidence type="ECO:0000256" key="3">
    <source>
        <dbReference type="ARBA" id="ARBA00022723"/>
    </source>
</evidence>
<dbReference type="SUPFAM" id="SSF47473">
    <property type="entry name" value="EF-hand"/>
    <property type="match status" value="1"/>
</dbReference>
<dbReference type="InterPro" id="IPR011992">
    <property type="entry name" value="EF-hand-dom_pair"/>
</dbReference>
<keyword evidence="5" id="KW-0106">Calcium</keyword>
<feature type="domain" description="EF-hand" evidence="7">
    <location>
        <begin position="36"/>
        <end position="71"/>
    </location>
</feature>
<accession>A0A9W9Z1S3</accession>
<evidence type="ECO:0000256" key="1">
    <source>
        <dbReference type="ARBA" id="ARBA00006049"/>
    </source>
</evidence>
<evidence type="ECO:0000256" key="5">
    <source>
        <dbReference type="ARBA" id="ARBA00022837"/>
    </source>
</evidence>
<evidence type="ECO:0000259" key="7">
    <source>
        <dbReference type="PROSITE" id="PS50222"/>
    </source>
</evidence>